<evidence type="ECO:0000256" key="3">
    <source>
        <dbReference type="ARBA" id="ARBA00022670"/>
    </source>
</evidence>
<proteinExistence type="inferred from homology"/>
<evidence type="ECO:0000313" key="13">
    <source>
        <dbReference type="Proteomes" id="UP000004621"/>
    </source>
</evidence>
<dbReference type="PROSITE" id="PS00855">
    <property type="entry name" value="SPASE_II"/>
    <property type="match status" value="1"/>
</dbReference>
<dbReference type="Proteomes" id="UP000004621">
    <property type="component" value="Unassembled WGS sequence"/>
</dbReference>
<dbReference type="EC" id="3.4.23.36" evidence="9"/>
<feature type="transmembrane region" description="Helical" evidence="9">
    <location>
        <begin position="131"/>
        <end position="148"/>
    </location>
</feature>
<dbReference type="GO" id="GO:0005886">
    <property type="term" value="C:plasma membrane"/>
    <property type="evidence" value="ECO:0007669"/>
    <property type="project" value="UniProtKB-SubCell"/>
</dbReference>
<sequence>MAAFLFSDGLNVDAIANTSCLLSGKISPLLHKPSENMSSSSSAKTPFFLLSLVAIILDQLSKWEILKHFTEGERLNIIPDFFDLTLAYNPGAAFSFLADQGGWQKFFFLGLAVVISLYLARAIWRDEFGRWGKLGAAMIIGGAIGNVVDRLIHGHVVDFLLFYWQNWFYPAFNIADSFICVGAVCLVIDGLLHKKTPSNDTKAV</sequence>
<evidence type="ECO:0000313" key="12">
    <source>
        <dbReference type="EMBL" id="EFC53110.1"/>
    </source>
</evidence>
<keyword evidence="3 9" id="KW-0645">Protease</keyword>
<evidence type="ECO:0000256" key="8">
    <source>
        <dbReference type="ARBA" id="ARBA00023136"/>
    </source>
</evidence>
<comment type="caution">
    <text evidence="12">The sequence shown here is derived from an EMBL/GenBank/DDBJ whole genome shotgun (WGS) entry which is preliminary data.</text>
</comment>
<evidence type="ECO:0000256" key="6">
    <source>
        <dbReference type="ARBA" id="ARBA00022801"/>
    </source>
</evidence>
<dbReference type="PANTHER" id="PTHR33695:SF1">
    <property type="entry name" value="LIPOPROTEIN SIGNAL PEPTIDASE"/>
    <property type="match status" value="1"/>
</dbReference>
<evidence type="ECO:0000256" key="11">
    <source>
        <dbReference type="RuleBase" id="RU004181"/>
    </source>
</evidence>
<keyword evidence="4 9" id="KW-0812">Transmembrane</keyword>
<feature type="active site" evidence="9">
    <location>
        <position position="158"/>
    </location>
</feature>
<dbReference type="PRINTS" id="PR00781">
    <property type="entry name" value="LIPOSIGPTASE"/>
</dbReference>
<protein>
    <recommendedName>
        <fullName evidence="9">Lipoprotein signal peptidase</fullName>
        <ecNumber evidence="9">3.4.23.36</ecNumber>
    </recommendedName>
    <alternativeName>
        <fullName evidence="9">Prolipoprotein signal peptidase</fullName>
    </alternativeName>
    <alternativeName>
        <fullName evidence="9">Signal peptidase II</fullName>
        <shortName evidence="9">SPase II</shortName>
    </alternativeName>
</protein>
<feature type="active site" evidence="9">
    <location>
        <position position="176"/>
    </location>
</feature>
<dbReference type="HAMAP" id="MF_00161">
    <property type="entry name" value="LspA"/>
    <property type="match status" value="1"/>
</dbReference>
<evidence type="ECO:0000256" key="4">
    <source>
        <dbReference type="ARBA" id="ARBA00022692"/>
    </source>
</evidence>
<comment type="function">
    <text evidence="9 10">This protein specifically catalyzes the removal of signal peptides from prolipoproteins.</text>
</comment>
<organism evidence="12 13">
    <name type="scientific">Neisseria subflava NJ9703</name>
    <dbReference type="NCBI Taxonomy" id="546268"/>
    <lineage>
        <taxon>Bacteria</taxon>
        <taxon>Pseudomonadati</taxon>
        <taxon>Pseudomonadota</taxon>
        <taxon>Betaproteobacteria</taxon>
        <taxon>Neisseriales</taxon>
        <taxon>Neisseriaceae</taxon>
        <taxon>Neisseria</taxon>
    </lineage>
</organism>
<keyword evidence="5 9" id="KW-0064">Aspartyl protease</keyword>
<dbReference type="GO" id="GO:0006508">
    <property type="term" value="P:proteolysis"/>
    <property type="evidence" value="ECO:0007669"/>
    <property type="project" value="UniProtKB-KW"/>
</dbReference>
<dbReference type="NCBIfam" id="TIGR00077">
    <property type="entry name" value="lspA"/>
    <property type="match status" value="1"/>
</dbReference>
<comment type="caution">
    <text evidence="9">Lacks conserved residue(s) required for the propagation of feature annotation.</text>
</comment>
<dbReference type="AlphaFoldDB" id="A0A9W5IT23"/>
<evidence type="ECO:0000256" key="1">
    <source>
        <dbReference type="ARBA" id="ARBA00006139"/>
    </source>
</evidence>
<evidence type="ECO:0000256" key="5">
    <source>
        <dbReference type="ARBA" id="ARBA00022750"/>
    </source>
</evidence>
<dbReference type="PANTHER" id="PTHR33695">
    <property type="entry name" value="LIPOPROTEIN SIGNAL PEPTIDASE"/>
    <property type="match status" value="1"/>
</dbReference>
<name>A0A9W5IT23_NEISU</name>
<keyword evidence="6 9" id="KW-0378">Hydrolase</keyword>
<evidence type="ECO:0000256" key="10">
    <source>
        <dbReference type="RuleBase" id="RU000594"/>
    </source>
</evidence>
<keyword evidence="8 9" id="KW-0472">Membrane</keyword>
<dbReference type="GO" id="GO:0004190">
    <property type="term" value="F:aspartic-type endopeptidase activity"/>
    <property type="evidence" value="ECO:0007669"/>
    <property type="project" value="UniProtKB-UniRule"/>
</dbReference>
<feature type="transmembrane region" description="Helical" evidence="9">
    <location>
        <begin position="168"/>
        <end position="192"/>
    </location>
</feature>
<comment type="pathway">
    <text evidence="9">Protein modification; lipoprotein biosynthesis (signal peptide cleavage).</text>
</comment>
<dbReference type="Pfam" id="PF01252">
    <property type="entry name" value="Peptidase_A8"/>
    <property type="match status" value="1"/>
</dbReference>
<comment type="catalytic activity">
    <reaction evidence="9 10">
        <text>Release of signal peptides from bacterial membrane prolipoproteins. Hydrolyzes -Xaa-Yaa-Zaa-|-(S,diacylglyceryl)Cys-, in which Xaa is hydrophobic (preferably Leu), and Yaa (Ala or Ser) and Zaa (Gly or Ala) have small, neutral side chains.</text>
        <dbReference type="EC" id="3.4.23.36"/>
    </reaction>
</comment>
<comment type="subcellular location">
    <subcellularLocation>
        <location evidence="9">Cell membrane</location>
        <topology evidence="9">Multi-pass membrane protein</topology>
    </subcellularLocation>
</comment>
<keyword evidence="7 9" id="KW-1133">Transmembrane helix</keyword>
<evidence type="ECO:0000256" key="2">
    <source>
        <dbReference type="ARBA" id="ARBA00022475"/>
    </source>
</evidence>
<reference evidence="12 13" key="1">
    <citation type="submission" date="2010-01" db="EMBL/GenBank/DDBJ databases">
        <authorList>
            <person name="Weinstock G."/>
            <person name="Sodergren E."/>
            <person name="Clifton S."/>
            <person name="Fulton L."/>
            <person name="Fulton B."/>
            <person name="Courtney L."/>
            <person name="Fronick C."/>
            <person name="Harrison M."/>
            <person name="Strong C."/>
            <person name="Farmer C."/>
            <person name="Delahaunty K."/>
            <person name="Markovic C."/>
            <person name="Hall O."/>
            <person name="Minx P."/>
            <person name="Tomlinson C."/>
            <person name="Mitreva M."/>
            <person name="Nelson J."/>
            <person name="Hou S."/>
            <person name="Wollam A."/>
            <person name="Pepin K.H."/>
            <person name="Johnson M."/>
            <person name="Bhonagiri V."/>
            <person name="Nash W.E."/>
            <person name="Warren W."/>
            <person name="Chinwalla A."/>
            <person name="Mardis E.R."/>
            <person name="Wilson R.K."/>
        </authorList>
    </citation>
    <scope>NUCLEOTIDE SEQUENCE [LARGE SCALE GENOMIC DNA]</scope>
    <source>
        <strain evidence="12 13">NJ9703</strain>
    </source>
</reference>
<accession>A0A9W5IT23</accession>
<feature type="transmembrane region" description="Helical" evidence="9">
    <location>
        <begin position="106"/>
        <end position="124"/>
    </location>
</feature>
<evidence type="ECO:0000256" key="7">
    <source>
        <dbReference type="ARBA" id="ARBA00022989"/>
    </source>
</evidence>
<keyword evidence="2 9" id="KW-1003">Cell membrane</keyword>
<dbReference type="EMBL" id="ACEO02000001">
    <property type="protein sequence ID" value="EFC53110.1"/>
    <property type="molecule type" value="Genomic_DNA"/>
</dbReference>
<evidence type="ECO:0000256" key="9">
    <source>
        <dbReference type="HAMAP-Rule" id="MF_00161"/>
    </source>
</evidence>
<comment type="similarity">
    <text evidence="1 9 11">Belongs to the peptidase A8 family.</text>
</comment>
<dbReference type="InterPro" id="IPR001872">
    <property type="entry name" value="Peptidase_A8"/>
</dbReference>
<gene>
    <name evidence="9 12" type="primary">lspA</name>
    <name evidence="12" type="ORF">NEISUBOT_03107</name>
</gene>